<name>A0A0V0H4B2_SOLCH</name>
<dbReference type="AlphaFoldDB" id="A0A0V0H4B2"/>
<proteinExistence type="predicted"/>
<sequence length="78" mass="9117">YQRPTIRDVPQPRIPCNCQVVKVPIYLHHHTLHRHLTTMPYHIPPLPNLPHYKSRTALESGPSLTQHVAFHHLNMVSF</sequence>
<accession>A0A0V0H4B2</accession>
<dbReference type="EMBL" id="GEDG01025475">
    <property type="protein sequence ID" value="JAP15221.1"/>
    <property type="molecule type" value="Transcribed_RNA"/>
</dbReference>
<organism evidence="1">
    <name type="scientific">Solanum chacoense</name>
    <name type="common">Chaco potato</name>
    <dbReference type="NCBI Taxonomy" id="4108"/>
    <lineage>
        <taxon>Eukaryota</taxon>
        <taxon>Viridiplantae</taxon>
        <taxon>Streptophyta</taxon>
        <taxon>Embryophyta</taxon>
        <taxon>Tracheophyta</taxon>
        <taxon>Spermatophyta</taxon>
        <taxon>Magnoliopsida</taxon>
        <taxon>eudicotyledons</taxon>
        <taxon>Gunneridae</taxon>
        <taxon>Pentapetalae</taxon>
        <taxon>asterids</taxon>
        <taxon>lamiids</taxon>
        <taxon>Solanales</taxon>
        <taxon>Solanaceae</taxon>
        <taxon>Solanoideae</taxon>
        <taxon>Solaneae</taxon>
        <taxon>Solanum</taxon>
    </lineage>
</organism>
<reference evidence="1" key="1">
    <citation type="submission" date="2015-12" db="EMBL/GenBank/DDBJ databases">
        <title>Gene expression during late stages of embryo sac development: a critical building block for successful pollen-pistil interactions.</title>
        <authorList>
            <person name="Liu Y."/>
            <person name="Joly V."/>
            <person name="Sabar M."/>
            <person name="Matton D.P."/>
        </authorList>
    </citation>
    <scope>NUCLEOTIDE SEQUENCE</scope>
</reference>
<feature type="non-terminal residue" evidence="1">
    <location>
        <position position="1"/>
    </location>
</feature>
<evidence type="ECO:0000313" key="1">
    <source>
        <dbReference type="EMBL" id="JAP15221.1"/>
    </source>
</evidence>
<protein>
    <submittedName>
        <fullName evidence="1">Putative ovule protein</fullName>
    </submittedName>
</protein>